<organism evidence="2 3">
    <name type="scientific">Spiroplasma ixodetis</name>
    <dbReference type="NCBI Taxonomy" id="2141"/>
    <lineage>
        <taxon>Bacteria</taxon>
        <taxon>Bacillati</taxon>
        <taxon>Mycoplasmatota</taxon>
        <taxon>Mollicutes</taxon>
        <taxon>Entomoplasmatales</taxon>
        <taxon>Spiroplasmataceae</taxon>
        <taxon>Spiroplasma</taxon>
    </lineage>
</organism>
<keyword evidence="3" id="KW-1185">Reference proteome</keyword>
<dbReference type="EMBL" id="AP028955">
    <property type="protein sequence ID" value="BET38778.1"/>
    <property type="molecule type" value="Genomic_DNA"/>
</dbReference>
<name>A0ABN7BVI2_9MOLU</name>
<protein>
    <recommendedName>
        <fullName evidence="4">Viral A-type inclusion protein</fullName>
    </recommendedName>
</protein>
<dbReference type="RefSeq" id="WP_353305722.1">
    <property type="nucleotide sequence ID" value="NZ_AP028955.1"/>
</dbReference>
<feature type="coiled-coil region" evidence="1">
    <location>
        <begin position="126"/>
        <end position="249"/>
    </location>
</feature>
<evidence type="ECO:0000313" key="3">
    <source>
        <dbReference type="Proteomes" id="UP001473424"/>
    </source>
</evidence>
<reference evidence="3" key="1">
    <citation type="journal article" date="2024" name="FEMS Microbiol. Lett.">
        <title>Genomic insights into Spiroplasma endosymbionts that induce male-killing and protective phenotypes in the pea aphid.</title>
        <authorList>
            <person name="Arai H."/>
            <person name="Legeai F."/>
            <person name="Kageyama D."/>
            <person name="Sugio A."/>
            <person name="Simon J.C."/>
        </authorList>
    </citation>
    <scope>NUCLEOTIDE SEQUENCE [LARGE SCALE GENOMIC DNA]</scope>
    <source>
        <strain evidence="3">sAp269</strain>
    </source>
</reference>
<gene>
    <name evidence="2" type="ORF">SAP269_13670</name>
</gene>
<dbReference type="Proteomes" id="UP001473424">
    <property type="component" value="Chromosome"/>
</dbReference>
<evidence type="ECO:0008006" key="4">
    <source>
        <dbReference type="Google" id="ProtNLM"/>
    </source>
</evidence>
<accession>A0ABN7BVI2</accession>
<keyword evidence="1" id="KW-0175">Coiled coil</keyword>
<evidence type="ECO:0000313" key="2">
    <source>
        <dbReference type="EMBL" id="BET38778.1"/>
    </source>
</evidence>
<sequence length="295" mass="35463">MSNTKENQLWLVQDKVDFKTLKDKVIFIEQNYLLDIDNSIKSKLNSNGDNDKHIEFNSVFETINNIKLQLNLLRTNLKPLKKRIVKNLESKKINFFKNFVIRFFTFGKINRNRDIKNEMSNFNFNYQYIKNKCENVVEKLNDKENELLCEIEKRHYDIKIERDQLKQSNRKLETLIESGKEKIKQLESNMQENRNKISKLEQENKEHMNFIDSKNIKFDSQCVTLENIIRSQKEEIEFHMKQNQELKQEIKLRDSGIESASEVFDSDIDSFNKDKINAEQNKHMTKKELRHELYK</sequence>
<proteinExistence type="predicted"/>
<evidence type="ECO:0000256" key="1">
    <source>
        <dbReference type="SAM" id="Coils"/>
    </source>
</evidence>